<sequence length="139" mass="15761">MNASTGSGKENTLRFVYGSLELNLLRLPFFHNGKDPFEDFDYNNPRCNPLLRPVAARTPSIYHCTPALNASTGSGKENTLRFVYGSLELNLLRLPFFHNGKDPFEDFDYNNPRCNPLLRPVAARTPSIYHCTPALKLRD</sequence>
<accession>A0A2Z7DAI3</accession>
<reference evidence="1 2" key="1">
    <citation type="journal article" date="2015" name="Proc. Natl. Acad. Sci. U.S.A.">
        <title>The resurrection genome of Boea hygrometrica: A blueprint for survival of dehydration.</title>
        <authorList>
            <person name="Xiao L."/>
            <person name="Yang G."/>
            <person name="Zhang L."/>
            <person name="Yang X."/>
            <person name="Zhao S."/>
            <person name="Ji Z."/>
            <person name="Zhou Q."/>
            <person name="Hu M."/>
            <person name="Wang Y."/>
            <person name="Chen M."/>
            <person name="Xu Y."/>
            <person name="Jin H."/>
            <person name="Xiao X."/>
            <person name="Hu G."/>
            <person name="Bao F."/>
            <person name="Hu Y."/>
            <person name="Wan P."/>
            <person name="Li L."/>
            <person name="Deng X."/>
            <person name="Kuang T."/>
            <person name="Xiang C."/>
            <person name="Zhu J.K."/>
            <person name="Oliver M.J."/>
            <person name="He Y."/>
        </authorList>
    </citation>
    <scope>NUCLEOTIDE SEQUENCE [LARGE SCALE GENOMIC DNA]</scope>
    <source>
        <strain evidence="2">cv. XS01</strain>
    </source>
</reference>
<dbReference type="EMBL" id="KQ988017">
    <property type="protein sequence ID" value="KZV56602.1"/>
    <property type="molecule type" value="Genomic_DNA"/>
</dbReference>
<name>A0A2Z7DAI3_9LAMI</name>
<keyword evidence="2" id="KW-1185">Reference proteome</keyword>
<proteinExistence type="predicted"/>
<dbReference type="AlphaFoldDB" id="A0A2Z7DAI3"/>
<evidence type="ECO:0000313" key="2">
    <source>
        <dbReference type="Proteomes" id="UP000250235"/>
    </source>
</evidence>
<dbReference type="Proteomes" id="UP000250235">
    <property type="component" value="Unassembled WGS sequence"/>
</dbReference>
<gene>
    <name evidence="1" type="ORF">F511_09937</name>
</gene>
<evidence type="ECO:0000313" key="1">
    <source>
        <dbReference type="EMBL" id="KZV56602.1"/>
    </source>
</evidence>
<organism evidence="1 2">
    <name type="scientific">Dorcoceras hygrometricum</name>
    <dbReference type="NCBI Taxonomy" id="472368"/>
    <lineage>
        <taxon>Eukaryota</taxon>
        <taxon>Viridiplantae</taxon>
        <taxon>Streptophyta</taxon>
        <taxon>Embryophyta</taxon>
        <taxon>Tracheophyta</taxon>
        <taxon>Spermatophyta</taxon>
        <taxon>Magnoliopsida</taxon>
        <taxon>eudicotyledons</taxon>
        <taxon>Gunneridae</taxon>
        <taxon>Pentapetalae</taxon>
        <taxon>asterids</taxon>
        <taxon>lamiids</taxon>
        <taxon>Lamiales</taxon>
        <taxon>Gesneriaceae</taxon>
        <taxon>Didymocarpoideae</taxon>
        <taxon>Trichosporeae</taxon>
        <taxon>Loxocarpinae</taxon>
        <taxon>Dorcoceras</taxon>
    </lineage>
</organism>
<protein>
    <submittedName>
        <fullName evidence="1">F-box/LRR-repeat protein-like</fullName>
    </submittedName>
</protein>